<sequence>MGLTEMMSPIEAIQRAARCLTALDLRMCSPDENEILVVRDHMLTGWGSGIGRLLAEGNVTRP</sequence>
<protein>
    <submittedName>
        <fullName evidence="1">Uncharacterized protein</fullName>
    </submittedName>
</protein>
<proteinExistence type="predicted"/>
<reference evidence="1 2" key="1">
    <citation type="submission" date="2015-10" db="EMBL/GenBank/DDBJ databases">
        <title>Draft genome sequence of Streptomyces curacoi DSM 40107, type strain for the species Streptomyces curacoi.</title>
        <authorList>
            <person name="Ruckert C."/>
            <person name="Winkler A."/>
            <person name="Kalinowski J."/>
            <person name="Kampfer P."/>
            <person name="Glaeser S."/>
        </authorList>
    </citation>
    <scope>NUCLEOTIDE SEQUENCE [LARGE SCALE GENOMIC DNA]</scope>
    <source>
        <strain evidence="1 2">DSM 40107</strain>
    </source>
</reference>
<dbReference type="Proteomes" id="UP000054024">
    <property type="component" value="Unassembled WGS sequence"/>
</dbReference>
<evidence type="ECO:0000313" key="1">
    <source>
        <dbReference type="EMBL" id="KUM72321.1"/>
    </source>
</evidence>
<name>A0A117P3C9_9ACTN</name>
<dbReference type="EMBL" id="LMWJ01000017">
    <property type="protein sequence ID" value="KUM72321.1"/>
    <property type="molecule type" value="Genomic_DNA"/>
</dbReference>
<dbReference type="AlphaFoldDB" id="A0A117P3C9"/>
<gene>
    <name evidence="1" type="ORF">AQI70_23770</name>
</gene>
<evidence type="ECO:0000313" key="2">
    <source>
        <dbReference type="Proteomes" id="UP000054024"/>
    </source>
</evidence>
<comment type="caution">
    <text evidence="1">The sequence shown here is derived from an EMBL/GenBank/DDBJ whole genome shotgun (WGS) entry which is preliminary data.</text>
</comment>
<organism evidence="1 2">
    <name type="scientific">Streptomyces curacoi</name>
    <dbReference type="NCBI Taxonomy" id="146536"/>
    <lineage>
        <taxon>Bacteria</taxon>
        <taxon>Bacillati</taxon>
        <taxon>Actinomycetota</taxon>
        <taxon>Actinomycetes</taxon>
        <taxon>Kitasatosporales</taxon>
        <taxon>Streptomycetaceae</taxon>
        <taxon>Streptomyces</taxon>
    </lineage>
</organism>
<accession>A0A117P3C9</accession>
<keyword evidence="2" id="KW-1185">Reference proteome</keyword>